<dbReference type="FunFam" id="3.40.50.1170:FF:000003">
    <property type="entry name" value="60 kDa lysophospholipase"/>
    <property type="match status" value="1"/>
</dbReference>
<dbReference type="PANTHER" id="PTHR11707:SF28">
    <property type="entry name" value="60 KDA LYSOPHOSPHOLIPASE"/>
    <property type="match status" value="1"/>
</dbReference>
<dbReference type="OrthoDB" id="542841at2759"/>
<dbReference type="InterPro" id="IPR006034">
    <property type="entry name" value="Asparaginase/glutaminase-like"/>
</dbReference>
<dbReference type="SFLD" id="SFLDS00057">
    <property type="entry name" value="Glutaminase/Asparaginase"/>
    <property type="match status" value="1"/>
</dbReference>
<dbReference type="Pfam" id="PF00710">
    <property type="entry name" value="Asparaginase"/>
    <property type="match status" value="1"/>
</dbReference>
<dbReference type="InterPro" id="IPR027475">
    <property type="entry name" value="Asparaginase/glutaminase_AS2"/>
</dbReference>
<evidence type="ECO:0000313" key="4">
    <source>
        <dbReference type="EMBL" id="VDK63651.1"/>
    </source>
</evidence>
<feature type="domain" description="L-asparaginase N-terminal" evidence="3">
    <location>
        <begin position="52"/>
        <end position="284"/>
    </location>
</feature>
<dbReference type="InterPro" id="IPR027474">
    <property type="entry name" value="L-asparaginase_N"/>
</dbReference>
<gene>
    <name evidence="4" type="ORF">ASIM_LOCUS18173</name>
</gene>
<reference evidence="4 5" key="1">
    <citation type="submission" date="2018-11" db="EMBL/GenBank/DDBJ databases">
        <authorList>
            <consortium name="Pathogen Informatics"/>
        </authorList>
    </citation>
    <scope>NUCLEOTIDE SEQUENCE [LARGE SCALE GENOMIC DNA]</scope>
</reference>
<sequence>MHVHTGTRTEQTTAQSLAKAVSELRRSDVAFPVAETLGIPQLRAGQEMPEAKVLVLYTGGTIGMKSVDGVYVPVAHYLPEAVRELPPLNDKAYVEAHYAGAAIKPLCLPPVRHMHKRVLYWVCALPIKYPRLMEGVGKLVFRAVVILIVEYHPLLDSSDMTFDDWIRIARDISASYDMFDGFVVLHGTDTMAYTSSVLSFMLENLRKPVVVTGAQIPICEVRSDGRDNFIGSLIIAGELIIPEVTLYFDNKLLRGNRAIKYDNFGLNAFISPNMQPLAHMEIDIKGDIQKNSLQLINPFSQFNFFRNVCVK</sequence>
<keyword evidence="5" id="KW-1185">Reference proteome</keyword>
<proteinExistence type="predicted"/>
<protein>
    <recommendedName>
        <fullName evidence="3">L-asparaginase N-terminal domain-containing protein</fullName>
    </recommendedName>
</protein>
<dbReference type="Gene3D" id="3.40.50.1170">
    <property type="entry name" value="L-asparaginase, N-terminal domain"/>
    <property type="match status" value="1"/>
</dbReference>
<dbReference type="Proteomes" id="UP000267096">
    <property type="component" value="Unassembled WGS sequence"/>
</dbReference>
<organism evidence="4 5">
    <name type="scientific">Anisakis simplex</name>
    <name type="common">Herring worm</name>
    <dbReference type="NCBI Taxonomy" id="6269"/>
    <lineage>
        <taxon>Eukaryota</taxon>
        <taxon>Metazoa</taxon>
        <taxon>Ecdysozoa</taxon>
        <taxon>Nematoda</taxon>
        <taxon>Chromadorea</taxon>
        <taxon>Rhabditida</taxon>
        <taxon>Spirurina</taxon>
        <taxon>Ascaridomorpha</taxon>
        <taxon>Ascaridoidea</taxon>
        <taxon>Anisakidae</taxon>
        <taxon>Anisakis</taxon>
        <taxon>Anisakis simplex complex</taxon>
    </lineage>
</organism>
<dbReference type="InterPro" id="IPR037152">
    <property type="entry name" value="L-asparaginase_N_sf"/>
</dbReference>
<dbReference type="PIRSF" id="PIRSF500176">
    <property type="entry name" value="L_ASNase"/>
    <property type="match status" value="1"/>
</dbReference>
<dbReference type="InterPro" id="IPR036152">
    <property type="entry name" value="Asp/glu_Ase-like_sf"/>
</dbReference>
<dbReference type="PROSITE" id="PS00917">
    <property type="entry name" value="ASN_GLN_ASE_2"/>
    <property type="match status" value="1"/>
</dbReference>
<dbReference type="PIRSF" id="PIRSF001220">
    <property type="entry name" value="L-ASNase_gatD"/>
    <property type="match status" value="1"/>
</dbReference>
<dbReference type="SMART" id="SM00870">
    <property type="entry name" value="Asparaginase"/>
    <property type="match status" value="1"/>
</dbReference>
<evidence type="ECO:0000259" key="3">
    <source>
        <dbReference type="Pfam" id="PF00710"/>
    </source>
</evidence>
<feature type="active site" evidence="2">
    <location>
        <position position="188"/>
    </location>
</feature>
<accession>A0A3P6TG86</accession>
<dbReference type="PANTHER" id="PTHR11707">
    <property type="entry name" value="L-ASPARAGINASE"/>
    <property type="match status" value="1"/>
</dbReference>
<dbReference type="EMBL" id="UYRR01035127">
    <property type="protein sequence ID" value="VDK63651.1"/>
    <property type="molecule type" value="Genomic_DNA"/>
</dbReference>
<evidence type="ECO:0000256" key="1">
    <source>
        <dbReference type="PIRSR" id="PIRSR001220-2"/>
    </source>
</evidence>
<dbReference type="PROSITE" id="PS51732">
    <property type="entry name" value="ASN_GLN_ASE_3"/>
    <property type="match status" value="1"/>
</dbReference>
<feature type="binding site" evidence="1">
    <location>
        <position position="157"/>
    </location>
    <ligand>
        <name>substrate</name>
    </ligand>
</feature>
<evidence type="ECO:0000256" key="2">
    <source>
        <dbReference type="PROSITE-ProRule" id="PRU10100"/>
    </source>
</evidence>
<dbReference type="PRINTS" id="PR00139">
    <property type="entry name" value="ASNGLNASE"/>
</dbReference>
<dbReference type="GO" id="GO:0004067">
    <property type="term" value="F:asparaginase activity"/>
    <property type="evidence" value="ECO:0007669"/>
    <property type="project" value="UniProtKB-UniRule"/>
</dbReference>
<feature type="binding site" evidence="1">
    <location>
        <begin position="188"/>
        <end position="189"/>
    </location>
    <ligand>
        <name>substrate</name>
    </ligand>
</feature>
<dbReference type="AlphaFoldDB" id="A0A3P6TG86"/>
<name>A0A3P6TG86_ANISI</name>
<dbReference type="SUPFAM" id="SSF53774">
    <property type="entry name" value="Glutaminase/Asparaginase"/>
    <property type="match status" value="1"/>
</dbReference>
<evidence type="ECO:0000313" key="5">
    <source>
        <dbReference type="Proteomes" id="UP000267096"/>
    </source>
</evidence>